<dbReference type="Gene3D" id="2.70.70.10">
    <property type="entry name" value="Glucose Permease (Domain IIA)"/>
    <property type="match status" value="1"/>
</dbReference>
<proteinExistence type="predicted"/>
<dbReference type="EMBL" id="UOEP01000049">
    <property type="protein sequence ID" value="VAW15481.1"/>
    <property type="molecule type" value="Genomic_DNA"/>
</dbReference>
<dbReference type="GO" id="GO:0004222">
    <property type="term" value="F:metalloendopeptidase activity"/>
    <property type="evidence" value="ECO:0007669"/>
    <property type="project" value="TreeGrafter"/>
</dbReference>
<evidence type="ECO:0000313" key="2">
    <source>
        <dbReference type="EMBL" id="VAW15481.1"/>
    </source>
</evidence>
<dbReference type="PANTHER" id="PTHR21666:SF285">
    <property type="entry name" value="M23 FAMILY METALLOPEPTIDASE"/>
    <property type="match status" value="1"/>
</dbReference>
<dbReference type="SUPFAM" id="SSF51261">
    <property type="entry name" value="Duplicated hybrid motif"/>
    <property type="match status" value="1"/>
</dbReference>
<feature type="domain" description="M23ase beta-sheet core" evidence="1">
    <location>
        <begin position="45"/>
        <end position="102"/>
    </location>
</feature>
<reference evidence="2" key="1">
    <citation type="submission" date="2018-06" db="EMBL/GenBank/DDBJ databases">
        <authorList>
            <person name="Zhirakovskaya E."/>
        </authorList>
    </citation>
    <scope>NUCLEOTIDE SEQUENCE</scope>
</reference>
<dbReference type="InterPro" id="IPR011055">
    <property type="entry name" value="Dup_hybrid_motif"/>
</dbReference>
<evidence type="ECO:0000259" key="1">
    <source>
        <dbReference type="Pfam" id="PF01551"/>
    </source>
</evidence>
<dbReference type="Pfam" id="PF01551">
    <property type="entry name" value="Peptidase_M23"/>
    <property type="match status" value="1"/>
</dbReference>
<gene>
    <name evidence="2" type="ORF">MNBD_BACTEROID01-2629</name>
</gene>
<dbReference type="PANTHER" id="PTHR21666">
    <property type="entry name" value="PEPTIDASE-RELATED"/>
    <property type="match status" value="1"/>
</dbReference>
<accession>A0A3B0T9X6</accession>
<organism evidence="2">
    <name type="scientific">hydrothermal vent metagenome</name>
    <dbReference type="NCBI Taxonomy" id="652676"/>
    <lineage>
        <taxon>unclassified sequences</taxon>
        <taxon>metagenomes</taxon>
        <taxon>ecological metagenomes</taxon>
    </lineage>
</organism>
<name>A0A3B0T9X6_9ZZZZ</name>
<sequence>MRIVLLSILVFSSAMVYPKNRPYSEPLKIPILISGSFAELRKDHFHSGIDIKTQGETGLPVYSAADGYISRIVVSSGGFGNALYIDHPNGTTSVYGHLSRFRGDIAGYVENIQYKRERFTVDIPAPPGKFRVGRGELIAYSGNSGSSGGPHLHFEIRDTKTQEPLNPLKYNLIIKDNISPKIQALQIYPLNNLSHVNYTATKKEYGIVFYDGSYHIKNNPVIPVYGKIGFSVLANDYLNGTWSKCGINSLSLKVDGEDLFSFEINRFSFGKTRFVNSHIDYEEYMKSKRRFIKTWKDPGNKLGIYHGAVFDATDGKIHHIEILLKDSYGNSSGLEFQVKSKFKAMSTPEKKGVKLFLQNQPNHFEADGIKLDCPKGAFYTDFGFGYTSFVEENDSIKFSKVHHVHQEYTPIQAPVTLSIRADGLPVGLQSKSLIAKLDEETGALSSFGGGYQGGWVTAKIRSFGDFVVSVDTIAPVIRALSIKNHNTLVEPNRIRFKITDSFSGVKGYKGYIDGKWVLFEYDAKNSLITYHIDPDRLELKKQHRVNLLVTDNKGNKSSYDGVFFK</sequence>
<dbReference type="InterPro" id="IPR016047">
    <property type="entry name" value="M23ase_b-sheet_dom"/>
</dbReference>
<dbReference type="CDD" id="cd12797">
    <property type="entry name" value="M23_peptidase"/>
    <property type="match status" value="1"/>
</dbReference>
<dbReference type="InterPro" id="IPR050570">
    <property type="entry name" value="Cell_wall_metabolism_enzyme"/>
</dbReference>
<protein>
    <recommendedName>
        <fullName evidence="1">M23ase beta-sheet core domain-containing protein</fullName>
    </recommendedName>
</protein>
<dbReference type="AlphaFoldDB" id="A0A3B0T9X6"/>